<evidence type="ECO:0000313" key="6">
    <source>
        <dbReference type="Proteomes" id="UP000663829"/>
    </source>
</evidence>
<dbReference type="Proteomes" id="UP000681722">
    <property type="component" value="Unassembled WGS sequence"/>
</dbReference>
<dbReference type="Proteomes" id="UP000682733">
    <property type="component" value="Unassembled WGS sequence"/>
</dbReference>
<gene>
    <name evidence="2" type="ORF">GPM918_LOCUS24193</name>
    <name evidence="3" type="ORF">OVA965_LOCUS31807</name>
    <name evidence="4" type="ORF">SRO942_LOCUS24192</name>
    <name evidence="5" type="ORF">TMI583_LOCUS32649</name>
</gene>
<dbReference type="EMBL" id="CAJOBC010008930">
    <property type="protein sequence ID" value="CAF3974685.1"/>
    <property type="molecule type" value="Genomic_DNA"/>
</dbReference>
<feature type="transmembrane region" description="Helical" evidence="1">
    <location>
        <begin position="57"/>
        <end position="77"/>
    </location>
</feature>
<comment type="caution">
    <text evidence="2">The sequence shown here is derived from an EMBL/GenBank/DDBJ whole genome shotgun (WGS) entry which is preliminary data.</text>
</comment>
<evidence type="ECO:0000313" key="2">
    <source>
        <dbReference type="EMBL" id="CAF1210661.1"/>
    </source>
</evidence>
<dbReference type="EMBL" id="CAJNOQ010008929">
    <property type="protein sequence ID" value="CAF1210661.1"/>
    <property type="molecule type" value="Genomic_DNA"/>
</dbReference>
<feature type="transmembrane region" description="Helical" evidence="1">
    <location>
        <begin position="97"/>
        <end position="122"/>
    </location>
</feature>
<organism evidence="2 6">
    <name type="scientific">Didymodactylos carnosus</name>
    <dbReference type="NCBI Taxonomy" id="1234261"/>
    <lineage>
        <taxon>Eukaryota</taxon>
        <taxon>Metazoa</taxon>
        <taxon>Spiralia</taxon>
        <taxon>Gnathifera</taxon>
        <taxon>Rotifera</taxon>
        <taxon>Eurotatoria</taxon>
        <taxon>Bdelloidea</taxon>
        <taxon>Philodinida</taxon>
        <taxon>Philodinidae</taxon>
        <taxon>Didymodactylos</taxon>
    </lineage>
</organism>
<dbReference type="AlphaFoldDB" id="A0A814X403"/>
<accession>A0A814X403</accession>
<name>A0A814X403_9BILA</name>
<dbReference type="SUPFAM" id="SSF81321">
    <property type="entry name" value="Family A G protein-coupled receptor-like"/>
    <property type="match status" value="1"/>
</dbReference>
<dbReference type="Proteomes" id="UP000663829">
    <property type="component" value="Unassembled WGS sequence"/>
</dbReference>
<dbReference type="EMBL" id="CAJOBA010045922">
    <property type="protein sequence ID" value="CAF4183065.1"/>
    <property type="molecule type" value="Genomic_DNA"/>
</dbReference>
<evidence type="ECO:0000313" key="4">
    <source>
        <dbReference type="EMBL" id="CAF3974685.1"/>
    </source>
</evidence>
<evidence type="ECO:0000313" key="3">
    <source>
        <dbReference type="EMBL" id="CAF1374145.1"/>
    </source>
</evidence>
<evidence type="ECO:0008006" key="7">
    <source>
        <dbReference type="Google" id="ProtNLM"/>
    </source>
</evidence>
<keyword evidence="1" id="KW-1133">Transmembrane helix</keyword>
<keyword evidence="1" id="KW-0812">Transmembrane</keyword>
<evidence type="ECO:0000313" key="5">
    <source>
        <dbReference type="EMBL" id="CAF4183065.1"/>
    </source>
</evidence>
<dbReference type="Proteomes" id="UP000677228">
    <property type="component" value="Unassembled WGS sequence"/>
</dbReference>
<protein>
    <recommendedName>
        <fullName evidence="7">G-protein coupled receptors family 1 profile domain-containing protein</fullName>
    </recommendedName>
</protein>
<keyword evidence="1" id="KW-0472">Membrane</keyword>
<dbReference type="EMBL" id="CAJNOK010024251">
    <property type="protein sequence ID" value="CAF1374145.1"/>
    <property type="molecule type" value="Genomic_DNA"/>
</dbReference>
<sequence>MVYQSCFFIIFLRTFAPVFKKRIIIILLTYNNIRFGRRSIAPYEGQSRKHLRLEFQLTSMLMMQVIAFIVSSFPYGAQSIYSLSTANTEKESERRTWEILATQLTTLTWYITYVSPFYVFLLSSKTFRHQVKNILKMALKTIGYQRETMVSNERAISTQGQREIPLRQYTMQ</sequence>
<dbReference type="OrthoDB" id="5985475at2759"/>
<reference evidence="2" key="1">
    <citation type="submission" date="2021-02" db="EMBL/GenBank/DDBJ databases">
        <authorList>
            <person name="Nowell W R."/>
        </authorList>
    </citation>
    <scope>NUCLEOTIDE SEQUENCE</scope>
</reference>
<evidence type="ECO:0000256" key="1">
    <source>
        <dbReference type="SAM" id="Phobius"/>
    </source>
</evidence>
<dbReference type="Gene3D" id="1.20.1070.10">
    <property type="entry name" value="Rhodopsin 7-helix transmembrane proteins"/>
    <property type="match status" value="1"/>
</dbReference>
<keyword evidence="6" id="KW-1185">Reference proteome</keyword>
<proteinExistence type="predicted"/>